<sequence>MLMCLQTVRDVLSMPADTRVQMLVLENVRPLTGENLVTDVSIQETDKDTDKGIIMLAVRYESGYDYLHIVMPMMYRDKLVMQRRIRTFVGLEVISNMNNRASLAQLRGKYVL</sequence>
<keyword evidence="2" id="KW-1185">Reference proteome</keyword>
<accession>A0ABQ0GGV2</accession>
<comment type="caution">
    <text evidence="1">The sequence shown here is derived from an EMBL/GenBank/DDBJ whole genome shotgun (WGS) entry which is preliminary data.</text>
</comment>
<dbReference type="GeneID" id="98177753"/>
<dbReference type="RefSeq" id="XP_070918531.1">
    <property type="nucleotide sequence ID" value="XM_071062430.1"/>
</dbReference>
<organism evidence="1 2">
    <name type="scientific">Madurella fahalii</name>
    <dbReference type="NCBI Taxonomy" id="1157608"/>
    <lineage>
        <taxon>Eukaryota</taxon>
        <taxon>Fungi</taxon>
        <taxon>Dikarya</taxon>
        <taxon>Ascomycota</taxon>
        <taxon>Pezizomycotina</taxon>
        <taxon>Sordariomycetes</taxon>
        <taxon>Sordariomycetidae</taxon>
        <taxon>Sordariales</taxon>
        <taxon>Sordariales incertae sedis</taxon>
        <taxon>Madurella</taxon>
    </lineage>
</organism>
<name>A0ABQ0GGV2_9PEZI</name>
<proteinExistence type="predicted"/>
<dbReference type="Proteomes" id="UP001628179">
    <property type="component" value="Unassembled WGS sequence"/>
</dbReference>
<gene>
    <name evidence="1" type="ORF">MFIFM68171_07010</name>
</gene>
<evidence type="ECO:0000313" key="1">
    <source>
        <dbReference type="EMBL" id="GAB1316800.1"/>
    </source>
</evidence>
<evidence type="ECO:0000313" key="2">
    <source>
        <dbReference type="Proteomes" id="UP001628179"/>
    </source>
</evidence>
<reference evidence="1 2" key="1">
    <citation type="submission" date="2024-09" db="EMBL/GenBank/DDBJ databases">
        <title>Itraconazole resistance in Madurella fahalii resulting from another homologue of gene encoding cytochrome P450 14-alpha sterol demethylase (CYP51).</title>
        <authorList>
            <person name="Yoshioka I."/>
            <person name="Fahal A.H."/>
            <person name="Kaneko S."/>
            <person name="Yaguchi T."/>
        </authorList>
    </citation>
    <scope>NUCLEOTIDE SEQUENCE [LARGE SCALE GENOMIC DNA]</scope>
    <source>
        <strain evidence="1 2">IFM 68171</strain>
    </source>
</reference>
<protein>
    <submittedName>
        <fullName evidence="1">Uncharacterized protein</fullName>
    </submittedName>
</protein>
<dbReference type="EMBL" id="BAAFSV010000003">
    <property type="protein sequence ID" value="GAB1316800.1"/>
    <property type="molecule type" value="Genomic_DNA"/>
</dbReference>